<dbReference type="InterPro" id="IPR009045">
    <property type="entry name" value="Zn_M74/Hedgehog-like"/>
</dbReference>
<dbReference type="CDD" id="cd14852">
    <property type="entry name" value="LD-carboxypeptidase"/>
    <property type="match status" value="1"/>
</dbReference>
<evidence type="ECO:0000313" key="3">
    <source>
        <dbReference type="Proteomes" id="UP000066480"/>
    </source>
</evidence>
<dbReference type="Proteomes" id="UP000066480">
    <property type="component" value="Chromosome"/>
</dbReference>
<feature type="domain" description="D-alanyl-D-alanine carboxypeptidase-like core" evidence="1">
    <location>
        <begin position="6"/>
        <end position="132"/>
    </location>
</feature>
<dbReference type="PATRIC" id="fig|571913.6.peg.4564"/>
<dbReference type="PANTHER" id="PTHR34385:SF1">
    <property type="entry name" value="PEPTIDOGLYCAN L-ALANYL-D-GLUTAMATE ENDOPEPTIDASE CWLK"/>
    <property type="match status" value="1"/>
</dbReference>
<dbReference type="Gene3D" id="3.30.1380.10">
    <property type="match status" value="1"/>
</dbReference>
<sequence>MAGVPIDKRAGAPLQRLLKDAARDGVKIYGSNGYRSWGWQRSLYQSYVNRDGRAAADTFSARPGYSEHQTGFAFDAKAADGRCSLESCFAGTKSGQWLAKHAAAYGFVVRYTPQNSKVTGYEPEPWHLRYVGTWLTGYLNETKLPSLEQAFKMPAAPSY</sequence>
<organism evidence="2 3">
    <name type="scientific">Luteipulveratus mongoliensis</name>
    <dbReference type="NCBI Taxonomy" id="571913"/>
    <lineage>
        <taxon>Bacteria</taxon>
        <taxon>Bacillati</taxon>
        <taxon>Actinomycetota</taxon>
        <taxon>Actinomycetes</taxon>
        <taxon>Micrococcales</taxon>
        <taxon>Dermacoccaceae</taxon>
        <taxon>Luteipulveratus</taxon>
    </lineage>
</organism>
<dbReference type="PANTHER" id="PTHR34385">
    <property type="entry name" value="D-ALANYL-D-ALANINE CARBOXYPEPTIDASE"/>
    <property type="match status" value="1"/>
</dbReference>
<dbReference type="InterPro" id="IPR058193">
    <property type="entry name" value="VanY/YodJ_core_dom"/>
</dbReference>
<evidence type="ECO:0000313" key="2">
    <source>
        <dbReference type="EMBL" id="AKU19209.1"/>
    </source>
</evidence>
<dbReference type="AlphaFoldDB" id="A0A0K1JR68"/>
<evidence type="ECO:0000259" key="1">
    <source>
        <dbReference type="Pfam" id="PF02557"/>
    </source>
</evidence>
<dbReference type="GO" id="GO:0008233">
    <property type="term" value="F:peptidase activity"/>
    <property type="evidence" value="ECO:0007669"/>
    <property type="project" value="InterPro"/>
</dbReference>
<dbReference type="InterPro" id="IPR052179">
    <property type="entry name" value="DD-CPase-like"/>
</dbReference>
<dbReference type="Pfam" id="PF02557">
    <property type="entry name" value="VanY"/>
    <property type="match status" value="1"/>
</dbReference>
<dbReference type="KEGG" id="lmoi:VV02_22535"/>
<dbReference type="GO" id="GO:0006508">
    <property type="term" value="P:proteolysis"/>
    <property type="evidence" value="ECO:0007669"/>
    <property type="project" value="InterPro"/>
</dbReference>
<reference evidence="2 3" key="1">
    <citation type="submission" date="2015-03" db="EMBL/GenBank/DDBJ databases">
        <title>Luteipulveratus halotolerans sp. nov., a novel actinobacterium (Dermacoccaceae) from Sarawak, Malaysia.</title>
        <authorList>
            <person name="Juboi H."/>
            <person name="Basik A."/>
            <person name="Shamsul S.S."/>
            <person name="Arnold P."/>
            <person name="Schmitt E.K."/>
            <person name="Sanglier J.-J."/>
            <person name="Yeo T."/>
        </authorList>
    </citation>
    <scope>NUCLEOTIDE SEQUENCE [LARGE SCALE GENOMIC DNA]</scope>
    <source>
        <strain evidence="2 3">MN07-A0370</strain>
    </source>
</reference>
<name>A0A0K1JR68_9MICO</name>
<protein>
    <recommendedName>
        <fullName evidence="1">D-alanyl-D-alanine carboxypeptidase-like core domain-containing protein</fullName>
    </recommendedName>
</protein>
<accession>A0A0K1JR68</accession>
<dbReference type="InterPro" id="IPR003709">
    <property type="entry name" value="VanY-like_core_dom"/>
</dbReference>
<keyword evidence="3" id="KW-1185">Reference proteome</keyword>
<gene>
    <name evidence="2" type="ORF">VV02_22535</name>
</gene>
<dbReference type="SUPFAM" id="SSF55166">
    <property type="entry name" value="Hedgehog/DD-peptidase"/>
    <property type="match status" value="1"/>
</dbReference>
<dbReference type="STRING" id="571913.VV02_22535"/>
<proteinExistence type="predicted"/>
<dbReference type="EMBL" id="CP011112">
    <property type="protein sequence ID" value="AKU19209.1"/>
    <property type="molecule type" value="Genomic_DNA"/>
</dbReference>